<evidence type="ECO:0000256" key="1">
    <source>
        <dbReference type="ARBA" id="ARBA00000724"/>
    </source>
</evidence>
<feature type="compositionally biased region" description="Low complexity" evidence="10">
    <location>
        <begin position="136"/>
        <end position="158"/>
    </location>
</feature>
<dbReference type="EC" id="2.1.1.233" evidence="3 8"/>
<feature type="binding site" evidence="9">
    <location>
        <begin position="196"/>
        <end position="197"/>
    </location>
    <ligand>
        <name>S-adenosyl-L-methionine</name>
        <dbReference type="ChEBI" id="CHEBI:59789"/>
    </ligand>
</feature>
<protein>
    <recommendedName>
        <fullName evidence="4 8">Leucine carboxyl methyltransferase 1</fullName>
        <ecNumber evidence="3 8">2.1.1.233</ecNumber>
    </recommendedName>
</protein>
<dbReference type="InterPro" id="IPR016651">
    <property type="entry name" value="LCMT1"/>
</dbReference>
<dbReference type="PIRSF" id="PIRSF016305">
    <property type="entry name" value="LCM_mtfrase"/>
    <property type="match status" value="1"/>
</dbReference>
<dbReference type="Gene3D" id="3.40.50.150">
    <property type="entry name" value="Vaccinia Virus protein VP39"/>
    <property type="match status" value="1"/>
</dbReference>
<dbReference type="PANTHER" id="PTHR13600">
    <property type="entry name" value="LEUCINE CARBOXYL METHYLTRANSFERASE"/>
    <property type="match status" value="1"/>
</dbReference>
<dbReference type="GO" id="GO:0032259">
    <property type="term" value="P:methylation"/>
    <property type="evidence" value="ECO:0007669"/>
    <property type="project" value="UniProtKB-KW"/>
</dbReference>
<dbReference type="SUPFAM" id="SSF53335">
    <property type="entry name" value="S-adenosyl-L-methionine-dependent methyltransferases"/>
    <property type="match status" value="1"/>
</dbReference>
<comment type="function">
    <text evidence="8">Methylates the carboxyl group of the C-terminal leucine residue of protein phosphatase 2A catalytic subunits to form alpha-leucine ester residues.</text>
</comment>
<feature type="binding site" evidence="9">
    <location>
        <position position="69"/>
    </location>
    <ligand>
        <name>S-adenosyl-L-methionine</name>
        <dbReference type="ChEBI" id="CHEBI:59789"/>
    </ligand>
</feature>
<evidence type="ECO:0000256" key="3">
    <source>
        <dbReference type="ARBA" id="ARBA00012834"/>
    </source>
</evidence>
<evidence type="ECO:0000256" key="5">
    <source>
        <dbReference type="ARBA" id="ARBA00022603"/>
    </source>
</evidence>
<dbReference type="Pfam" id="PF04072">
    <property type="entry name" value="LCM"/>
    <property type="match status" value="1"/>
</dbReference>
<evidence type="ECO:0000256" key="2">
    <source>
        <dbReference type="ARBA" id="ARBA00010703"/>
    </source>
</evidence>
<evidence type="ECO:0000256" key="10">
    <source>
        <dbReference type="SAM" id="MobiDB-lite"/>
    </source>
</evidence>
<keyword evidence="6 8" id="KW-0808">Transferase</keyword>
<evidence type="ECO:0000256" key="8">
    <source>
        <dbReference type="PIRNR" id="PIRNR016305"/>
    </source>
</evidence>
<reference evidence="11" key="1">
    <citation type="submission" date="2023-02" db="EMBL/GenBank/DDBJ databases">
        <title>Identification and recombinant expression of a fungal hydrolase from Papiliotrema laurentii that hydrolyzes apple cutin and clears colloidal polyester polyurethane.</title>
        <authorList>
            <consortium name="DOE Joint Genome Institute"/>
            <person name="Roman V.A."/>
            <person name="Bojanowski C."/>
            <person name="Crable B.R."/>
            <person name="Wagner D.N."/>
            <person name="Hung C.S."/>
            <person name="Nadeau L.J."/>
            <person name="Schratz L."/>
            <person name="Haridas S."/>
            <person name="Pangilinan J."/>
            <person name="Lipzen A."/>
            <person name="Na H."/>
            <person name="Yan M."/>
            <person name="Ng V."/>
            <person name="Grigoriev I.V."/>
            <person name="Spatafora J.W."/>
            <person name="Barlow D."/>
            <person name="Biffinger J."/>
            <person name="Kelley-Loughnane N."/>
            <person name="Varaljay V.A."/>
            <person name="Crookes-Goodson W.J."/>
        </authorList>
    </citation>
    <scope>NUCLEOTIDE SEQUENCE</scope>
    <source>
        <strain evidence="11">5307AH</strain>
    </source>
</reference>
<evidence type="ECO:0000256" key="6">
    <source>
        <dbReference type="ARBA" id="ARBA00022679"/>
    </source>
</evidence>
<comment type="similarity">
    <text evidence="2 8">Belongs to the methyltransferase superfamily. LCMT family.</text>
</comment>
<keyword evidence="7 8" id="KW-0949">S-adenosyl-L-methionine</keyword>
<dbReference type="EMBL" id="JAODAN010000004">
    <property type="protein sequence ID" value="KAK1925152.1"/>
    <property type="molecule type" value="Genomic_DNA"/>
</dbReference>
<dbReference type="InterPro" id="IPR029063">
    <property type="entry name" value="SAM-dependent_MTases_sf"/>
</dbReference>
<dbReference type="PANTHER" id="PTHR13600:SF21">
    <property type="entry name" value="LEUCINE CARBOXYL METHYLTRANSFERASE 1"/>
    <property type="match status" value="1"/>
</dbReference>
<sequence>MLSGQEAQNDPDDAIRATDDDAAASRLSAVTLGYLDDPYTSLLYKPPRMHAGPSAIRKAPLINVGTHHRTAAIDLLVDKFLDQAGPNAQIVSLGAGSDTRYWRLRDKNRQIRRYVEVDFPHITSIKAQRISRSPKLSSRLGPTPSSSSTSAPTASGSSHTDTSTMLPPPAPREKPYTVQKGGTQLVSDTYFLLPLDLRQHPSSTLSEQLLPHLDRTAPVLFLAECVFCYMAPELSADILGWFGRTFNTLAGVIYEMCGLQDTFGQVMRRNLAARHLSLPGAEPFPDIASQAARFVDPSLGEGVFQQSGAKSLWDIRQSVIDPDEITRISKLEFLDEIEELRLVLNHYCVAWGTKSLSSVSL</sequence>
<dbReference type="Proteomes" id="UP001182556">
    <property type="component" value="Unassembled WGS sequence"/>
</dbReference>
<gene>
    <name evidence="11" type="ORF">DB88DRAFT_488100</name>
</gene>
<evidence type="ECO:0000313" key="11">
    <source>
        <dbReference type="EMBL" id="KAK1925152.1"/>
    </source>
</evidence>
<accession>A0AAD9FSC3</accession>
<evidence type="ECO:0000256" key="7">
    <source>
        <dbReference type="ARBA" id="ARBA00022691"/>
    </source>
</evidence>
<organism evidence="11 12">
    <name type="scientific">Papiliotrema laurentii</name>
    <name type="common">Cryptococcus laurentii</name>
    <dbReference type="NCBI Taxonomy" id="5418"/>
    <lineage>
        <taxon>Eukaryota</taxon>
        <taxon>Fungi</taxon>
        <taxon>Dikarya</taxon>
        <taxon>Basidiomycota</taxon>
        <taxon>Agaricomycotina</taxon>
        <taxon>Tremellomycetes</taxon>
        <taxon>Tremellales</taxon>
        <taxon>Rhynchogastremaceae</taxon>
        <taxon>Papiliotrema</taxon>
    </lineage>
</organism>
<evidence type="ECO:0000256" key="4">
    <source>
        <dbReference type="ARBA" id="ARBA00017497"/>
    </source>
</evidence>
<evidence type="ECO:0000313" key="12">
    <source>
        <dbReference type="Proteomes" id="UP001182556"/>
    </source>
</evidence>
<name>A0AAD9FSC3_PAPLA</name>
<feature type="binding site" evidence="9">
    <location>
        <position position="224"/>
    </location>
    <ligand>
        <name>S-adenosyl-L-methionine</name>
        <dbReference type="ChEBI" id="CHEBI:59789"/>
    </ligand>
</feature>
<comment type="caution">
    <text evidence="11">The sequence shown here is derived from an EMBL/GenBank/DDBJ whole genome shotgun (WGS) entry which is preliminary data.</text>
</comment>
<dbReference type="GO" id="GO:0018423">
    <property type="term" value="F:protein C-terminal leucine carboxyl O-methyltransferase activity"/>
    <property type="evidence" value="ECO:0007669"/>
    <property type="project" value="UniProtKB-EC"/>
</dbReference>
<keyword evidence="5 8" id="KW-0489">Methyltransferase</keyword>
<dbReference type="InterPro" id="IPR007213">
    <property type="entry name" value="Ppm1/Ppm2/Tcmp"/>
</dbReference>
<keyword evidence="12" id="KW-1185">Reference proteome</keyword>
<feature type="region of interest" description="Disordered" evidence="10">
    <location>
        <begin position="130"/>
        <end position="179"/>
    </location>
</feature>
<proteinExistence type="inferred from homology"/>
<dbReference type="AlphaFoldDB" id="A0AAD9FSC3"/>
<evidence type="ECO:0000256" key="9">
    <source>
        <dbReference type="PIRSR" id="PIRSR016305-1"/>
    </source>
</evidence>
<comment type="catalytic activity">
    <reaction evidence="1 8">
        <text>[phosphatase 2A protein]-C-terminal L-leucine + S-adenosyl-L-methionine = [phosphatase 2A protein]-C-terminal L-leucine methyl ester + S-adenosyl-L-homocysteine</text>
        <dbReference type="Rhea" id="RHEA:48544"/>
        <dbReference type="Rhea" id="RHEA-COMP:12134"/>
        <dbReference type="Rhea" id="RHEA-COMP:12135"/>
        <dbReference type="ChEBI" id="CHEBI:57856"/>
        <dbReference type="ChEBI" id="CHEBI:59789"/>
        <dbReference type="ChEBI" id="CHEBI:90516"/>
        <dbReference type="ChEBI" id="CHEBI:90517"/>
        <dbReference type="EC" id="2.1.1.233"/>
    </reaction>
</comment>
<feature type="binding site" evidence="9">
    <location>
        <position position="94"/>
    </location>
    <ligand>
        <name>S-adenosyl-L-methionine</name>
        <dbReference type="ChEBI" id="CHEBI:59789"/>
    </ligand>
</feature>